<evidence type="ECO:0000256" key="6">
    <source>
        <dbReference type="ARBA" id="ARBA00023237"/>
    </source>
</evidence>
<dbReference type="InterPro" id="IPR008969">
    <property type="entry name" value="CarboxyPept-like_regulatory"/>
</dbReference>
<dbReference type="InterPro" id="IPR037066">
    <property type="entry name" value="Plug_dom_sf"/>
</dbReference>
<dbReference type="Pfam" id="PF07715">
    <property type="entry name" value="Plug"/>
    <property type="match status" value="1"/>
</dbReference>
<evidence type="ECO:0000256" key="1">
    <source>
        <dbReference type="ARBA" id="ARBA00004571"/>
    </source>
</evidence>
<evidence type="ECO:0000256" key="8">
    <source>
        <dbReference type="SAM" id="SignalP"/>
    </source>
</evidence>
<dbReference type="NCBIfam" id="TIGR04057">
    <property type="entry name" value="SusC_RagA_signa"/>
    <property type="match status" value="1"/>
</dbReference>
<sequence length="1122" mass="123083">MYLRLLSKTLQIMNITAILLLAACLQATAMEGYSQKITISQKNVSLKTVFKTIEQQSDYQFFYKDKLLKQAKNVNVNVTNASIDEVLSVCLQGQSLTYSIIDKIIVIKKGAPVVSHAPPPAPAPATIEIRGVIVSDSTGLPLAGVSVKLKGTDKGTFTDLNGNFVLQAPDAGAVLEISSIGYDSREVTVTKEGTIRIGLKVAAAKIAEVVIVGYATQEKRKLTSAVVTVSGEELTKRVATDPTSLLQGQLPGLSVVQNSAEPGNEDIQLRIRGVGTFSGAGTNPLIIVDGLPGNLSVINPNDIESATVLKDAASAAIYGSRGANGVIVIKTKKGRGGVFALTYNVNIGLSTPTRLPHLVTNSAEYMALSNEAETNSGNAPLYTQAEIDLYQNATDRVKYPNHNWLNDMFKTATVQNHYLNLSGGKEGTTYSLGLGYTDQPGTMLGFSYKKYTVDLGLSSRVNKRVTVGTNLQFRYGNRVYPEDNSTDLYIAALAQSPLYPARTTTGLWIYKAYSQELGNKNPVLTATMAQTNNPDYYGQGNLSLDVDILKGLKWENRAGASFDVDKSKTFIPTVPTYYYSDLSFAGDFNPGTSLGLTVGENDEIHTTIYSQLNYRRSFGLHNLTVLGGAQEEVDNYSQLNASRIGFPTNDLTELDAGSASGQTNEGTSSEWAIQSFYGNVNYDYDDKYLFGSSVRYDGTSRLPSASRWGLFYSFSGAWRLSSEAFLKNVSWLNDLKVRGSWGELGNQNIGTYPYQSILSQNSYAFAGTVSTGFTANTLVDPNLTWETTRVTDLGIDLATLKNRLSFSADWFDKYTFNILRGSQVPLWLGLNAPTVNNGAVSNKGFEFSLRYQDHIGRGFNYYGVANFQLYRNKLVSFGTPEYGGPDGQTIMENGKPINSFYLYVMDGIFQSQDEINKSPDQSSLGGVPTPGDIKYKDINGDGKVDVNDRTVVPGQYPNFEYSYTMGASYKGFDASVQLYGSQGNKLYLYKWGTDPFAQGAPPTTDWLNRWTPAHPSTTMPKIYMGYYGYPKITGVQSTFHLYNASFMRIKNVMLGYTIPTRLLRSTKSLRIYFSVDNAALFTPLKQGTDPERLDINNKPDAWYGFANYPQNRTFTFGASVQF</sequence>
<dbReference type="InterPro" id="IPR011662">
    <property type="entry name" value="Secretin/TonB_short_N"/>
</dbReference>
<evidence type="ECO:0000256" key="4">
    <source>
        <dbReference type="ARBA" id="ARBA00022692"/>
    </source>
</evidence>
<dbReference type="Gene3D" id="2.170.130.10">
    <property type="entry name" value="TonB-dependent receptor, plug domain"/>
    <property type="match status" value="1"/>
</dbReference>
<comment type="similarity">
    <text evidence="7">Belongs to the TonB-dependent receptor family.</text>
</comment>
<dbReference type="Gene3D" id="2.40.170.20">
    <property type="entry name" value="TonB-dependent receptor, beta-barrel domain"/>
    <property type="match status" value="1"/>
</dbReference>
<keyword evidence="3 7" id="KW-1134">Transmembrane beta strand</keyword>
<evidence type="ECO:0000259" key="9">
    <source>
        <dbReference type="SMART" id="SM00965"/>
    </source>
</evidence>
<evidence type="ECO:0000313" key="10">
    <source>
        <dbReference type="EMBL" id="TDX00899.1"/>
    </source>
</evidence>
<dbReference type="InterPro" id="IPR039426">
    <property type="entry name" value="TonB-dep_rcpt-like"/>
</dbReference>
<dbReference type="NCBIfam" id="TIGR04056">
    <property type="entry name" value="OMP_RagA_SusC"/>
    <property type="match status" value="1"/>
</dbReference>
<evidence type="ECO:0000256" key="5">
    <source>
        <dbReference type="ARBA" id="ARBA00023136"/>
    </source>
</evidence>
<keyword evidence="6 7" id="KW-0998">Cell outer membrane</keyword>
<keyword evidence="8" id="KW-0732">Signal</keyword>
<dbReference type="Pfam" id="PF13715">
    <property type="entry name" value="CarbopepD_reg_2"/>
    <property type="match status" value="1"/>
</dbReference>
<dbReference type="OrthoDB" id="899266at2"/>
<dbReference type="Pfam" id="PF07660">
    <property type="entry name" value="STN"/>
    <property type="match status" value="1"/>
</dbReference>
<dbReference type="InterPro" id="IPR012910">
    <property type="entry name" value="Plug_dom"/>
</dbReference>
<feature type="chain" id="PRO_5020530343" evidence="8">
    <location>
        <begin position="30"/>
        <end position="1122"/>
    </location>
</feature>
<dbReference type="GO" id="GO:0009279">
    <property type="term" value="C:cell outer membrane"/>
    <property type="evidence" value="ECO:0007669"/>
    <property type="project" value="UniProtKB-SubCell"/>
</dbReference>
<organism evidence="10 11">
    <name type="scientific">Dinghuibacter silviterrae</name>
    <dbReference type="NCBI Taxonomy" id="1539049"/>
    <lineage>
        <taxon>Bacteria</taxon>
        <taxon>Pseudomonadati</taxon>
        <taxon>Bacteroidota</taxon>
        <taxon>Chitinophagia</taxon>
        <taxon>Chitinophagales</taxon>
        <taxon>Chitinophagaceae</taxon>
        <taxon>Dinghuibacter</taxon>
    </lineage>
</organism>
<dbReference type="InterPro" id="IPR023996">
    <property type="entry name" value="TonB-dep_OMP_SusC/RagA"/>
</dbReference>
<dbReference type="Proteomes" id="UP000294498">
    <property type="component" value="Unassembled WGS sequence"/>
</dbReference>
<dbReference type="AlphaFoldDB" id="A0A4R8DS96"/>
<accession>A0A4R8DS96</accession>
<keyword evidence="4 7" id="KW-0812">Transmembrane</keyword>
<dbReference type="Gene3D" id="2.60.40.1120">
    <property type="entry name" value="Carboxypeptidase-like, regulatory domain"/>
    <property type="match status" value="1"/>
</dbReference>
<dbReference type="SUPFAM" id="SSF49464">
    <property type="entry name" value="Carboxypeptidase regulatory domain-like"/>
    <property type="match status" value="1"/>
</dbReference>
<dbReference type="InterPro" id="IPR036942">
    <property type="entry name" value="Beta-barrel_TonB_sf"/>
</dbReference>
<proteinExistence type="inferred from homology"/>
<feature type="signal peptide" evidence="8">
    <location>
        <begin position="1"/>
        <end position="29"/>
    </location>
</feature>
<dbReference type="InterPro" id="IPR023997">
    <property type="entry name" value="TonB-dep_OMP_SusC/RagA_CS"/>
</dbReference>
<dbReference type="RefSeq" id="WP_133992990.1">
    <property type="nucleotide sequence ID" value="NZ_SODV01000001.1"/>
</dbReference>
<comment type="subcellular location">
    <subcellularLocation>
        <location evidence="1 7">Cell outer membrane</location>
        <topology evidence="1 7">Multi-pass membrane protein</topology>
    </subcellularLocation>
</comment>
<protein>
    <submittedName>
        <fullName evidence="10">TonB-linked SusC/RagA family outer membrane protein</fullName>
    </submittedName>
</protein>
<keyword evidence="2 7" id="KW-0813">Transport</keyword>
<evidence type="ECO:0000313" key="11">
    <source>
        <dbReference type="Proteomes" id="UP000294498"/>
    </source>
</evidence>
<dbReference type="SUPFAM" id="SSF56935">
    <property type="entry name" value="Porins"/>
    <property type="match status" value="1"/>
</dbReference>
<reference evidence="10 11" key="1">
    <citation type="submission" date="2019-03" db="EMBL/GenBank/DDBJ databases">
        <title>Genomic Encyclopedia of Type Strains, Phase IV (KMG-IV): sequencing the most valuable type-strain genomes for metagenomic binning, comparative biology and taxonomic classification.</title>
        <authorList>
            <person name="Goeker M."/>
        </authorList>
    </citation>
    <scope>NUCLEOTIDE SEQUENCE [LARGE SCALE GENOMIC DNA]</scope>
    <source>
        <strain evidence="10 11">DSM 100059</strain>
    </source>
</reference>
<comment type="caution">
    <text evidence="10">The sequence shown here is derived from an EMBL/GenBank/DDBJ whole genome shotgun (WGS) entry which is preliminary data.</text>
</comment>
<keyword evidence="11" id="KW-1185">Reference proteome</keyword>
<feature type="domain" description="Secretin/TonB short N-terminal" evidence="9">
    <location>
        <begin position="59"/>
        <end position="110"/>
    </location>
</feature>
<name>A0A4R8DS96_9BACT</name>
<dbReference type="SMART" id="SM00965">
    <property type="entry name" value="STN"/>
    <property type="match status" value="1"/>
</dbReference>
<dbReference type="EMBL" id="SODV01000001">
    <property type="protein sequence ID" value="TDX00899.1"/>
    <property type="molecule type" value="Genomic_DNA"/>
</dbReference>
<evidence type="ECO:0000256" key="7">
    <source>
        <dbReference type="PROSITE-ProRule" id="PRU01360"/>
    </source>
</evidence>
<keyword evidence="5 7" id="KW-0472">Membrane</keyword>
<dbReference type="PROSITE" id="PS51257">
    <property type="entry name" value="PROKAR_LIPOPROTEIN"/>
    <property type="match status" value="1"/>
</dbReference>
<gene>
    <name evidence="10" type="ORF">EDB95_1928</name>
</gene>
<evidence type="ECO:0000256" key="2">
    <source>
        <dbReference type="ARBA" id="ARBA00022448"/>
    </source>
</evidence>
<dbReference type="PROSITE" id="PS52016">
    <property type="entry name" value="TONB_DEPENDENT_REC_3"/>
    <property type="match status" value="1"/>
</dbReference>
<evidence type="ECO:0000256" key="3">
    <source>
        <dbReference type="ARBA" id="ARBA00022452"/>
    </source>
</evidence>
<dbReference type="FunFam" id="2.170.130.10:FF:000003">
    <property type="entry name" value="SusC/RagA family TonB-linked outer membrane protein"/>
    <property type="match status" value="1"/>
</dbReference>